<evidence type="ECO:0000313" key="3">
    <source>
        <dbReference type="Proteomes" id="UP001319827"/>
    </source>
</evidence>
<reference evidence="2 3" key="1">
    <citation type="journal article" date="2016" name="C (Basel)">
        <title>Selective Growth of and Electricity Production by Marine Exoelectrogenic Bacteria in Self-Aggregated Hydrogel of Microbially Reduced Graphene Oxide.</title>
        <authorList>
            <person name="Yoshida N."/>
            <person name="Goto Y."/>
            <person name="Miyata Y."/>
        </authorList>
    </citation>
    <scope>NUCLEOTIDE SEQUENCE [LARGE SCALE GENOMIC DNA]</scope>
    <source>
        <strain evidence="2 3">NIT-T3</strain>
    </source>
</reference>
<feature type="transmembrane region" description="Helical" evidence="1">
    <location>
        <begin position="69"/>
        <end position="89"/>
    </location>
</feature>
<reference evidence="2 3" key="2">
    <citation type="journal article" date="2021" name="Int. J. Syst. Evol. Microbiol.">
        <title>Isolation and Polyphasic Characterization of Desulfuromonas versatilis sp. Nov., an Electrogenic Bacteria Capable of Versatile Metabolism Isolated from a Graphene Oxide-Reducing Enrichment Culture.</title>
        <authorList>
            <person name="Xie L."/>
            <person name="Yoshida N."/>
            <person name="Ishii S."/>
            <person name="Meng L."/>
        </authorList>
    </citation>
    <scope>NUCLEOTIDE SEQUENCE [LARGE SCALE GENOMIC DNA]</scope>
    <source>
        <strain evidence="2 3">NIT-T3</strain>
    </source>
</reference>
<gene>
    <name evidence="2" type="ORF">DESUT3_13000</name>
</gene>
<feature type="transmembrane region" description="Helical" evidence="1">
    <location>
        <begin position="39"/>
        <end position="62"/>
    </location>
</feature>
<keyword evidence="1" id="KW-0812">Transmembrane</keyword>
<accession>A0ABM8HUR4</accession>
<evidence type="ECO:0000313" key="2">
    <source>
        <dbReference type="EMBL" id="BCR04231.1"/>
    </source>
</evidence>
<keyword evidence="1" id="KW-1133">Transmembrane helix</keyword>
<proteinExistence type="predicted"/>
<feature type="transmembrane region" description="Helical" evidence="1">
    <location>
        <begin position="109"/>
        <end position="127"/>
    </location>
</feature>
<dbReference type="RefSeq" id="WP_221251650.1">
    <property type="nucleotide sequence ID" value="NZ_AP024355.1"/>
</dbReference>
<protein>
    <submittedName>
        <fullName evidence="2">Uncharacterized protein</fullName>
    </submittedName>
</protein>
<dbReference type="EMBL" id="AP024355">
    <property type="protein sequence ID" value="BCR04231.1"/>
    <property type="molecule type" value="Genomic_DNA"/>
</dbReference>
<dbReference type="Proteomes" id="UP001319827">
    <property type="component" value="Chromosome"/>
</dbReference>
<evidence type="ECO:0000256" key="1">
    <source>
        <dbReference type="SAM" id="Phobius"/>
    </source>
</evidence>
<keyword evidence="1" id="KW-0472">Membrane</keyword>
<organism evidence="2 3">
    <name type="scientific">Desulfuromonas versatilis</name>
    <dbReference type="NCBI Taxonomy" id="2802975"/>
    <lineage>
        <taxon>Bacteria</taxon>
        <taxon>Pseudomonadati</taxon>
        <taxon>Thermodesulfobacteriota</taxon>
        <taxon>Desulfuromonadia</taxon>
        <taxon>Desulfuromonadales</taxon>
        <taxon>Desulfuromonadaceae</taxon>
        <taxon>Desulfuromonas</taxon>
    </lineage>
</organism>
<keyword evidence="3" id="KW-1185">Reference proteome</keyword>
<name>A0ABM8HUR4_9BACT</name>
<sequence>MLKLLLRSLGLWLLLIPVAIANAGIREKLLVPLLGEGLALPASGLLLSLLILALTLVLLPLFRGACAAHYLLVGGLWLALTLAFELVMGRVVMGRSWGEVAQVFNLRQGNLMLLVLLTTALAPYLAARLRGRL</sequence>